<evidence type="ECO:0000259" key="9">
    <source>
        <dbReference type="SMART" id="SM00977"/>
    </source>
</evidence>
<dbReference type="Gene3D" id="3.30.465.60">
    <property type="match status" value="1"/>
</dbReference>
<dbReference type="Gene3D" id="3.40.50.620">
    <property type="entry name" value="HUPs"/>
    <property type="match status" value="1"/>
</dbReference>
<dbReference type="EC" id="6.3.4.19" evidence="8"/>
<evidence type="ECO:0000256" key="6">
    <source>
        <dbReference type="ARBA" id="ARBA00022840"/>
    </source>
</evidence>
<comment type="similarity">
    <text evidence="8">Belongs to the tRNA(Ile)-lysidine synthase family.</text>
</comment>
<feature type="domain" description="Lysidine-tRNA(Ile) synthetase C-terminal" evidence="9">
    <location>
        <begin position="383"/>
        <end position="455"/>
    </location>
</feature>
<evidence type="ECO:0000313" key="10">
    <source>
        <dbReference type="EMBL" id="HIZ70696.1"/>
    </source>
</evidence>
<dbReference type="PANTHER" id="PTHR43033:SF1">
    <property type="entry name" value="TRNA(ILE)-LYSIDINE SYNTHASE-RELATED"/>
    <property type="match status" value="1"/>
</dbReference>
<evidence type="ECO:0000256" key="5">
    <source>
        <dbReference type="ARBA" id="ARBA00022741"/>
    </source>
</evidence>
<dbReference type="GO" id="GO:0005524">
    <property type="term" value="F:ATP binding"/>
    <property type="evidence" value="ECO:0007669"/>
    <property type="project" value="UniProtKB-UniRule"/>
</dbReference>
<dbReference type="SUPFAM" id="SSF56037">
    <property type="entry name" value="PheT/TilS domain"/>
    <property type="match status" value="1"/>
</dbReference>
<organism evidence="10 11">
    <name type="scientific">Candidatus Atopostipes pullistercoris</name>
    <dbReference type="NCBI Taxonomy" id="2838467"/>
    <lineage>
        <taxon>Bacteria</taxon>
        <taxon>Bacillati</taxon>
        <taxon>Bacillota</taxon>
        <taxon>Bacilli</taxon>
        <taxon>Lactobacillales</taxon>
        <taxon>Carnobacteriaceae</taxon>
        <taxon>Atopostipes</taxon>
    </lineage>
</organism>
<comment type="caution">
    <text evidence="10">The sequence shown here is derived from an EMBL/GenBank/DDBJ whole genome shotgun (WGS) entry which is preliminary data.</text>
</comment>
<dbReference type="GO" id="GO:0032267">
    <property type="term" value="F:tRNA(Ile)-lysidine synthase activity"/>
    <property type="evidence" value="ECO:0007669"/>
    <property type="project" value="UniProtKB-EC"/>
</dbReference>
<dbReference type="HAMAP" id="MF_01161">
    <property type="entry name" value="tRNA_Ile_lys_synt"/>
    <property type="match status" value="1"/>
</dbReference>
<keyword evidence="4 8" id="KW-0819">tRNA processing</keyword>
<dbReference type="PANTHER" id="PTHR43033">
    <property type="entry name" value="TRNA(ILE)-LYSIDINE SYNTHASE-RELATED"/>
    <property type="match status" value="1"/>
</dbReference>
<comment type="catalytic activity">
    <reaction evidence="7 8">
        <text>cytidine(34) in tRNA(Ile2) + L-lysine + ATP = lysidine(34) in tRNA(Ile2) + AMP + diphosphate + H(+)</text>
        <dbReference type="Rhea" id="RHEA:43744"/>
        <dbReference type="Rhea" id="RHEA-COMP:10625"/>
        <dbReference type="Rhea" id="RHEA-COMP:10670"/>
        <dbReference type="ChEBI" id="CHEBI:15378"/>
        <dbReference type="ChEBI" id="CHEBI:30616"/>
        <dbReference type="ChEBI" id="CHEBI:32551"/>
        <dbReference type="ChEBI" id="CHEBI:33019"/>
        <dbReference type="ChEBI" id="CHEBI:82748"/>
        <dbReference type="ChEBI" id="CHEBI:83665"/>
        <dbReference type="ChEBI" id="CHEBI:456215"/>
        <dbReference type="EC" id="6.3.4.19"/>
    </reaction>
</comment>
<dbReference type="Pfam" id="PF11734">
    <property type="entry name" value="TilS_C"/>
    <property type="match status" value="1"/>
</dbReference>
<reference evidence="10" key="1">
    <citation type="journal article" date="2021" name="PeerJ">
        <title>Extensive microbial diversity within the chicken gut microbiome revealed by metagenomics and culture.</title>
        <authorList>
            <person name="Gilroy R."/>
            <person name="Ravi A."/>
            <person name="Getino M."/>
            <person name="Pursley I."/>
            <person name="Horton D.L."/>
            <person name="Alikhan N.F."/>
            <person name="Baker D."/>
            <person name="Gharbi K."/>
            <person name="Hall N."/>
            <person name="Watson M."/>
            <person name="Adriaenssens E.M."/>
            <person name="Foster-Nyarko E."/>
            <person name="Jarju S."/>
            <person name="Secka A."/>
            <person name="Antonio M."/>
            <person name="Oren A."/>
            <person name="Chaudhuri R.R."/>
            <person name="La Ragione R."/>
            <person name="Hildebrand F."/>
            <person name="Pallen M.J."/>
        </authorList>
    </citation>
    <scope>NUCLEOTIDE SEQUENCE</scope>
    <source>
        <strain evidence="10">CHK169-4300</strain>
    </source>
</reference>
<dbReference type="NCBIfam" id="TIGR02433">
    <property type="entry name" value="lysidine_TilS_C"/>
    <property type="match status" value="1"/>
</dbReference>
<dbReference type="AlphaFoldDB" id="A0A9D2G1R1"/>
<dbReference type="Proteomes" id="UP000824106">
    <property type="component" value="Unassembled WGS sequence"/>
</dbReference>
<keyword evidence="3 8" id="KW-0436">Ligase</keyword>
<evidence type="ECO:0000256" key="2">
    <source>
        <dbReference type="ARBA" id="ARBA00022490"/>
    </source>
</evidence>
<gene>
    <name evidence="8 10" type="primary">tilS</name>
    <name evidence="10" type="ORF">H9808_02880</name>
</gene>
<evidence type="ECO:0000256" key="7">
    <source>
        <dbReference type="ARBA" id="ARBA00048539"/>
    </source>
</evidence>
<dbReference type="GO" id="GO:0006400">
    <property type="term" value="P:tRNA modification"/>
    <property type="evidence" value="ECO:0007669"/>
    <property type="project" value="UniProtKB-UniRule"/>
</dbReference>
<dbReference type="EMBL" id="DXAZ01000040">
    <property type="protein sequence ID" value="HIZ70696.1"/>
    <property type="molecule type" value="Genomic_DNA"/>
</dbReference>
<dbReference type="CDD" id="cd01992">
    <property type="entry name" value="TilS_N"/>
    <property type="match status" value="1"/>
</dbReference>
<evidence type="ECO:0000256" key="1">
    <source>
        <dbReference type="ARBA" id="ARBA00004496"/>
    </source>
</evidence>
<keyword evidence="6 8" id="KW-0067">ATP-binding</keyword>
<sequence>MFLDFNQILQEHNLLKKDNHVLLAVSGGVDSIVLFHLMQNIPEAKRPKLSVAHVNHQLRPEADKEEEFVKGLADDYQIPFYSFRWDQSDHPKSGIEESARDIRYSFFEQIMKQEKMNVLMTAHHQDDQVETILMKLTRGSILSQLTGIEFSQSFSEGVLVRPLLGFSKKMLYDLADEQQWPFMEDATNFELDYMRNRFRNEIIPLLRKENSQFDQHVVQFAADLEDLLEVSWAPIEATFNEVTQKKQEGWVLSRLQFSNLSAATQRMVLKVLLDRLYENEEDLYKANYITLLQDWIMNGEVNTQLDLQGGFVSLKEYETVRFFKQKPKEPSIANAHFVLDKVDQWVQLSPHEKIGLFLLDPTNEEKLNENSLLIEEKNLHLPLTIRHRQPGDRMRYAGLKGSKKIKDIFIDEKTPIKQRSQAWLVEDSLGRILWLISYRKMNLFTAQETDKLIYVLKYKKDEY</sequence>
<comment type="subcellular location">
    <subcellularLocation>
        <location evidence="1 8">Cytoplasm</location>
    </subcellularLocation>
</comment>
<keyword evidence="5 8" id="KW-0547">Nucleotide-binding</keyword>
<dbReference type="Pfam" id="PF01171">
    <property type="entry name" value="ATP_bind_3"/>
    <property type="match status" value="1"/>
</dbReference>
<dbReference type="InterPro" id="IPR012795">
    <property type="entry name" value="tRNA_Ile_lys_synt_N"/>
</dbReference>
<evidence type="ECO:0000256" key="3">
    <source>
        <dbReference type="ARBA" id="ARBA00022598"/>
    </source>
</evidence>
<accession>A0A9D2G1R1</accession>
<name>A0A9D2G1R1_9LACT</name>
<protein>
    <recommendedName>
        <fullName evidence="8">tRNA(Ile)-lysidine synthase</fullName>
        <ecNumber evidence="8">6.3.4.19</ecNumber>
    </recommendedName>
    <alternativeName>
        <fullName evidence="8">tRNA(Ile)-2-lysyl-cytidine synthase</fullName>
    </alternativeName>
    <alternativeName>
        <fullName evidence="8">tRNA(Ile)-lysidine synthetase</fullName>
    </alternativeName>
</protein>
<reference evidence="10" key="2">
    <citation type="submission" date="2021-04" db="EMBL/GenBank/DDBJ databases">
        <authorList>
            <person name="Gilroy R."/>
        </authorList>
    </citation>
    <scope>NUCLEOTIDE SEQUENCE</scope>
    <source>
        <strain evidence="10">CHK169-4300</strain>
    </source>
</reference>
<comment type="domain">
    <text evidence="8">The N-terminal region contains the highly conserved SGGXDS motif, predicted to be a P-loop motif involved in ATP binding.</text>
</comment>
<dbReference type="GO" id="GO:0005737">
    <property type="term" value="C:cytoplasm"/>
    <property type="evidence" value="ECO:0007669"/>
    <property type="project" value="UniProtKB-SubCell"/>
</dbReference>
<dbReference type="InterPro" id="IPR012094">
    <property type="entry name" value="tRNA_Ile_lys_synt"/>
</dbReference>
<comment type="function">
    <text evidence="8">Ligates lysine onto the cytidine present at position 34 of the AUA codon-specific tRNA(Ile) that contains the anticodon CAU, in an ATP-dependent manner. Cytidine is converted to lysidine, thus changing the amino acid specificity of the tRNA from methionine to isoleucine.</text>
</comment>
<dbReference type="InterPro" id="IPR011063">
    <property type="entry name" value="TilS/TtcA_N"/>
</dbReference>
<evidence type="ECO:0000256" key="8">
    <source>
        <dbReference type="HAMAP-Rule" id="MF_01161"/>
    </source>
</evidence>
<keyword evidence="2 8" id="KW-0963">Cytoplasm</keyword>
<dbReference type="NCBIfam" id="TIGR02432">
    <property type="entry name" value="lysidine_TilS_N"/>
    <property type="match status" value="1"/>
</dbReference>
<evidence type="ECO:0000313" key="11">
    <source>
        <dbReference type="Proteomes" id="UP000824106"/>
    </source>
</evidence>
<dbReference type="SMART" id="SM00977">
    <property type="entry name" value="TilS_C"/>
    <property type="match status" value="1"/>
</dbReference>
<feature type="binding site" evidence="8">
    <location>
        <begin position="26"/>
        <end position="31"/>
    </location>
    <ligand>
        <name>ATP</name>
        <dbReference type="ChEBI" id="CHEBI:30616"/>
    </ligand>
</feature>
<proteinExistence type="inferred from homology"/>
<dbReference type="SUPFAM" id="SSF52402">
    <property type="entry name" value="Adenine nucleotide alpha hydrolases-like"/>
    <property type="match status" value="1"/>
</dbReference>
<evidence type="ECO:0000256" key="4">
    <source>
        <dbReference type="ARBA" id="ARBA00022694"/>
    </source>
</evidence>
<dbReference type="InterPro" id="IPR012796">
    <property type="entry name" value="Lysidine-tRNA-synth_C"/>
</dbReference>
<dbReference type="InterPro" id="IPR014729">
    <property type="entry name" value="Rossmann-like_a/b/a_fold"/>
</dbReference>